<dbReference type="CTD" id="75577867"/>
<dbReference type="AlphaFoldDB" id="A0A922IKU0"/>
<accession>A0A922IKU0</accession>
<name>A0A922IKU0_SCHHA</name>
<evidence type="ECO:0000313" key="3">
    <source>
        <dbReference type="Proteomes" id="UP000471633"/>
    </source>
</evidence>
<evidence type="ECO:0000256" key="1">
    <source>
        <dbReference type="SAM" id="Phobius"/>
    </source>
</evidence>
<dbReference type="EMBL" id="AMPZ03000006">
    <property type="protein sequence ID" value="KAH9581781.1"/>
    <property type="molecule type" value="Genomic_DNA"/>
</dbReference>
<protein>
    <submittedName>
        <fullName evidence="2">Uncharacterized protein</fullName>
    </submittedName>
</protein>
<gene>
    <name evidence="2" type="ORF">MS3_00008818</name>
</gene>
<comment type="caution">
    <text evidence="2">The sequence shown here is derived from an EMBL/GenBank/DDBJ whole genome shotgun (WGS) entry which is preliminary data.</text>
</comment>
<reference evidence="2" key="3">
    <citation type="submission" date="2021-06" db="EMBL/GenBank/DDBJ databases">
        <title>Chromosome-level genome assembly for S. haematobium.</title>
        <authorList>
            <person name="Stroehlein A.J."/>
        </authorList>
    </citation>
    <scope>NUCLEOTIDE SEQUENCE</scope>
</reference>
<proteinExistence type="predicted"/>
<dbReference type="RefSeq" id="XP_051065801.1">
    <property type="nucleotide sequence ID" value="XM_051217158.1"/>
</dbReference>
<dbReference type="Proteomes" id="UP000471633">
    <property type="component" value="Unassembled WGS sequence"/>
</dbReference>
<feature type="transmembrane region" description="Helical" evidence="1">
    <location>
        <begin position="220"/>
        <end position="244"/>
    </location>
</feature>
<evidence type="ECO:0000313" key="2">
    <source>
        <dbReference type="EMBL" id="KAH9581781.1"/>
    </source>
</evidence>
<dbReference type="KEGG" id="shx:MS3_00008818"/>
<feature type="transmembrane region" description="Helical" evidence="1">
    <location>
        <begin position="100"/>
        <end position="118"/>
    </location>
</feature>
<dbReference type="GeneID" id="75577867"/>
<keyword evidence="1" id="KW-0472">Membrane</keyword>
<sequence>MIENLEWNSIDEVNMMNQMEHVNRLLIVSTYALMVLMILIAQILFTLIVILFMSLSYQSNFSIASLIQTTASGLFVLIALVIALLICFVKKINETFPENVTLAIAYSGCMALALGIWYMQLYVLLKIAAFGISLVLFICAVLIGAAIKTNLADQIKSVLISITSIFITFIIAAIAFIFSGIKVIALAFYIAAVTFSFIITIFISYITIGKLRCLIFYPNYSLASILLYTVFFNTLATMIDIINICSRLLFNFPF</sequence>
<keyword evidence="1" id="KW-0812">Transmembrane</keyword>
<feature type="transmembrane region" description="Helical" evidence="1">
    <location>
        <begin position="25"/>
        <end position="55"/>
    </location>
</feature>
<feature type="transmembrane region" description="Helical" evidence="1">
    <location>
        <begin position="184"/>
        <end position="208"/>
    </location>
</feature>
<keyword evidence="1" id="KW-1133">Transmembrane helix</keyword>
<keyword evidence="3" id="KW-1185">Reference proteome</keyword>
<feature type="transmembrane region" description="Helical" evidence="1">
    <location>
        <begin position="158"/>
        <end position="178"/>
    </location>
</feature>
<organism evidence="2 3">
    <name type="scientific">Schistosoma haematobium</name>
    <name type="common">Blood fluke</name>
    <dbReference type="NCBI Taxonomy" id="6185"/>
    <lineage>
        <taxon>Eukaryota</taxon>
        <taxon>Metazoa</taxon>
        <taxon>Spiralia</taxon>
        <taxon>Lophotrochozoa</taxon>
        <taxon>Platyhelminthes</taxon>
        <taxon>Trematoda</taxon>
        <taxon>Digenea</taxon>
        <taxon>Strigeidida</taxon>
        <taxon>Schistosomatoidea</taxon>
        <taxon>Schistosomatidae</taxon>
        <taxon>Schistosoma</taxon>
    </lineage>
</organism>
<feature type="transmembrane region" description="Helical" evidence="1">
    <location>
        <begin position="124"/>
        <end position="146"/>
    </location>
</feature>
<reference evidence="2" key="2">
    <citation type="journal article" date="2019" name="Gigascience">
        <title>High-quality Schistosoma haematobium genome achieved by single-molecule and long-range sequencing.</title>
        <authorList>
            <person name="Stroehlein A.J."/>
            <person name="Korhonen P.K."/>
            <person name="Chong T.M."/>
            <person name="Lim Y.L."/>
            <person name="Chan K.G."/>
            <person name="Webster B."/>
            <person name="Rollinson D."/>
            <person name="Brindley P.J."/>
            <person name="Gasser R.B."/>
            <person name="Young N.D."/>
        </authorList>
    </citation>
    <scope>NUCLEOTIDE SEQUENCE</scope>
</reference>
<reference evidence="2" key="4">
    <citation type="journal article" date="2022" name="PLoS Pathog.">
        <title>Chromosome-level genome of Schistosoma haematobium underpins genome-wide explorations of molecular variation.</title>
        <authorList>
            <person name="Stroehlein A.J."/>
            <person name="Korhonen P.K."/>
            <person name="Lee V.V."/>
            <person name="Ralph S.A."/>
            <person name="Mentink-Kane M."/>
            <person name="You H."/>
            <person name="McManus D.P."/>
            <person name="Tchuente L.T."/>
            <person name="Stothard J.R."/>
            <person name="Kaur P."/>
            <person name="Dudchenko O."/>
            <person name="Aiden E.L."/>
            <person name="Yang B."/>
            <person name="Yang H."/>
            <person name="Emery A.M."/>
            <person name="Webster B.L."/>
            <person name="Brindley P.J."/>
            <person name="Rollinson D."/>
            <person name="Chang B.C.H."/>
            <person name="Gasser R.B."/>
            <person name="Young N.D."/>
        </authorList>
    </citation>
    <scope>NUCLEOTIDE SEQUENCE</scope>
</reference>
<reference evidence="2" key="1">
    <citation type="journal article" date="2012" name="Nat. Genet.">
        <title>Whole-genome sequence of Schistosoma haematobium.</title>
        <authorList>
            <person name="Young N.D."/>
            <person name="Jex A.R."/>
            <person name="Li B."/>
            <person name="Liu S."/>
            <person name="Yang L."/>
            <person name="Xiong Z."/>
            <person name="Li Y."/>
            <person name="Cantacessi C."/>
            <person name="Hall R.S."/>
            <person name="Xu X."/>
            <person name="Chen F."/>
            <person name="Wu X."/>
            <person name="Zerlotini A."/>
            <person name="Oliveira G."/>
            <person name="Hofmann A."/>
            <person name="Zhang G."/>
            <person name="Fang X."/>
            <person name="Kang Y."/>
            <person name="Campbell B.E."/>
            <person name="Loukas A."/>
            <person name="Ranganathan S."/>
            <person name="Rollinson D."/>
            <person name="Rinaldi G."/>
            <person name="Brindley P.J."/>
            <person name="Yang H."/>
            <person name="Wang J."/>
            <person name="Wang J."/>
            <person name="Gasser R.B."/>
        </authorList>
    </citation>
    <scope>NUCLEOTIDE SEQUENCE</scope>
</reference>
<feature type="transmembrane region" description="Helical" evidence="1">
    <location>
        <begin position="61"/>
        <end position="88"/>
    </location>
</feature>